<proteinExistence type="predicted"/>
<sequence length="140" mass="16571">MEKILPMALSLITPAPSKIPTYYNNHKGIFKKSLTDVVDRNGIGYELMRYFLLGEKLKEFHNNRRLFIVSITRDGLNDDLEKRVNDFCYRSDYCRLTWNQLYSFIEKESVVNMIDKKILLHYLKGKTLGYNREGQLRTLL</sequence>
<reference evidence="2" key="1">
    <citation type="submission" date="2016-10" db="EMBL/GenBank/DDBJ databases">
        <authorList>
            <person name="Varghese N."/>
            <person name="Submissions S."/>
        </authorList>
    </citation>
    <scope>NUCLEOTIDE SEQUENCE [LARGE SCALE GENOMIC DNA]</scope>
    <source>
        <strain evidence="2">DSM 13577</strain>
    </source>
</reference>
<dbReference type="AlphaFoldDB" id="A0A1H9YKY5"/>
<dbReference type="Proteomes" id="UP000243819">
    <property type="component" value="Unassembled WGS sequence"/>
</dbReference>
<gene>
    <name evidence="1" type="ORF">SAMN03080614_100373</name>
</gene>
<accession>A0A1H9YKY5</accession>
<protein>
    <submittedName>
        <fullName evidence="1">Uncharacterized protein</fullName>
    </submittedName>
</protein>
<dbReference type="STRING" id="1120990.SAMN03080614_100373"/>
<name>A0A1H9YKY5_9FIRM</name>
<evidence type="ECO:0000313" key="1">
    <source>
        <dbReference type="EMBL" id="SES69192.1"/>
    </source>
</evidence>
<keyword evidence="2" id="KW-1185">Reference proteome</keyword>
<evidence type="ECO:0000313" key="2">
    <source>
        <dbReference type="Proteomes" id="UP000243819"/>
    </source>
</evidence>
<organism evidence="1 2">
    <name type="scientific">Anaerobranca gottschalkii DSM 13577</name>
    <dbReference type="NCBI Taxonomy" id="1120990"/>
    <lineage>
        <taxon>Bacteria</taxon>
        <taxon>Bacillati</taxon>
        <taxon>Bacillota</taxon>
        <taxon>Clostridia</taxon>
        <taxon>Eubacteriales</taxon>
        <taxon>Proteinivoracaceae</taxon>
        <taxon>Anaerobranca</taxon>
    </lineage>
</organism>
<dbReference type="EMBL" id="FOIF01000003">
    <property type="protein sequence ID" value="SES69192.1"/>
    <property type="molecule type" value="Genomic_DNA"/>
</dbReference>